<evidence type="ECO:0000256" key="1">
    <source>
        <dbReference type="SAM" id="MobiDB-lite"/>
    </source>
</evidence>
<dbReference type="Gene3D" id="1.10.10.2120">
    <property type="match status" value="1"/>
</dbReference>
<dbReference type="EMBL" id="AP011759">
    <property type="protein sequence ID" value="BAL56855.1"/>
    <property type="molecule type" value="Genomic_DNA"/>
</dbReference>
<gene>
    <name evidence="3" type="ORF">HGMM_F43B07C39</name>
</gene>
<dbReference type="PANTHER" id="PTHR34180">
    <property type="entry name" value="PEPTIDASE C45"/>
    <property type="match status" value="1"/>
</dbReference>
<name>H5SL19_9BACT</name>
<feature type="domain" description="Peptidase C45 hydrolase" evidence="2">
    <location>
        <begin position="150"/>
        <end position="375"/>
    </location>
</feature>
<organism evidence="3">
    <name type="scientific">uncultured Acetothermia bacterium</name>
    <dbReference type="NCBI Taxonomy" id="236499"/>
    <lineage>
        <taxon>Bacteria</taxon>
        <taxon>Candidatus Bipolaricaulota</taxon>
        <taxon>environmental samples</taxon>
    </lineage>
</organism>
<dbReference type="Gene3D" id="3.60.60.10">
    <property type="entry name" value="Penicillin V Acylase, Chain A"/>
    <property type="match status" value="1"/>
</dbReference>
<accession>H5SL19</accession>
<dbReference type="InterPro" id="IPR047794">
    <property type="entry name" value="C45_proenzyme-like"/>
</dbReference>
<protein>
    <submittedName>
        <fullName evidence="3">Peptidase C45 acyl-coenzyme A:6-aminopenicillanic acid acyl-transferase</fullName>
    </submittedName>
</protein>
<dbReference type="Pfam" id="PF03417">
    <property type="entry name" value="AAT"/>
    <property type="match status" value="1"/>
</dbReference>
<evidence type="ECO:0000259" key="2">
    <source>
        <dbReference type="Pfam" id="PF03417"/>
    </source>
</evidence>
<evidence type="ECO:0000313" key="3">
    <source>
        <dbReference type="EMBL" id="BAL56855.1"/>
    </source>
</evidence>
<dbReference type="NCBIfam" id="NF040521">
    <property type="entry name" value="C45_proenzyme"/>
    <property type="match status" value="1"/>
</dbReference>
<dbReference type="GO" id="GO:0016740">
    <property type="term" value="F:transferase activity"/>
    <property type="evidence" value="ECO:0007669"/>
    <property type="project" value="UniProtKB-KW"/>
</dbReference>
<keyword evidence="3" id="KW-0808">Transferase</keyword>
<sequence length="391" mass="43680">MKTLPVLELVGTPYEQGLIHGRLARELIAHNLEIYFYRFERETKLPKAEVLRRAGLYLRVIEKLAPHYAEAMRGVAEGSNRELLEIAALNSRYELIYSEVTKQALTSDLTPSPSLKGRGNSPPSLGEGSGERSDGCTSFAVLPQKSANKHLLLAENWDWIPDVQGLVLRIREPGMPEILCFTEAGIVGGKIGLNSAGLGLAINGLNSEHDNWAMLAKPFHVRCWEILRCTDFDRAVRVVTEGERSVSANFLIAQAPDRVVDLETAPTGVATLFPQDGWLAHTNHFINPHAVGLTREVQPSKRPSTKQRLARVQQLLRARAQISLERAKEILRDHEDSPYSLCRHPDENFPPEERYASVVSVVMDLHAKTLMIASGPPCQHEYRVLKLRKIS</sequence>
<dbReference type="PANTHER" id="PTHR34180:SF1">
    <property type="entry name" value="BETA-ALANYL-DOPAMINE_CARCININE HYDROLASE"/>
    <property type="match status" value="1"/>
</dbReference>
<reference evidence="3" key="2">
    <citation type="journal article" date="2012" name="PLoS ONE">
        <title>A Deeply Branching Thermophilic Bacterium with an Ancient Acetyl-CoA Pathway Dominates a Subsurface Ecosystem.</title>
        <authorList>
            <person name="Takami H."/>
            <person name="Noguchi H."/>
            <person name="Takaki Y."/>
            <person name="Uchiyama I."/>
            <person name="Toyoda A."/>
            <person name="Nishi S."/>
            <person name="Chee G.-J."/>
            <person name="Arai W."/>
            <person name="Nunoura T."/>
            <person name="Itoh T."/>
            <person name="Hattori M."/>
            <person name="Takai K."/>
        </authorList>
    </citation>
    <scope>NUCLEOTIDE SEQUENCE</scope>
</reference>
<dbReference type="InterPro" id="IPR005079">
    <property type="entry name" value="Peptidase_C45_hydrolase"/>
</dbReference>
<dbReference type="AlphaFoldDB" id="H5SL19"/>
<dbReference type="InterPro" id="IPR047801">
    <property type="entry name" value="Peptidase_C45"/>
</dbReference>
<proteinExistence type="predicted"/>
<reference evidence="3" key="1">
    <citation type="journal article" date="2005" name="Environ. Microbiol.">
        <title>Genetic and functional properties of uncultivated thermophilic crenarchaeotes from a subsurface gold mine as revealed by analysis of genome fragments.</title>
        <authorList>
            <person name="Nunoura T."/>
            <person name="Hirayama H."/>
            <person name="Takami H."/>
            <person name="Oida H."/>
            <person name="Nishi S."/>
            <person name="Shimamura S."/>
            <person name="Suzuki Y."/>
            <person name="Inagaki F."/>
            <person name="Takai K."/>
            <person name="Nealson K.H."/>
            <person name="Horikoshi K."/>
        </authorList>
    </citation>
    <scope>NUCLEOTIDE SEQUENCE</scope>
</reference>
<feature type="region of interest" description="Disordered" evidence="1">
    <location>
        <begin position="107"/>
        <end position="135"/>
    </location>
</feature>